<accession>T1KK94</accession>
<organism evidence="1 2">
    <name type="scientific">Tetranychus urticae</name>
    <name type="common">Two-spotted spider mite</name>
    <dbReference type="NCBI Taxonomy" id="32264"/>
    <lineage>
        <taxon>Eukaryota</taxon>
        <taxon>Metazoa</taxon>
        <taxon>Ecdysozoa</taxon>
        <taxon>Arthropoda</taxon>
        <taxon>Chelicerata</taxon>
        <taxon>Arachnida</taxon>
        <taxon>Acari</taxon>
        <taxon>Acariformes</taxon>
        <taxon>Trombidiformes</taxon>
        <taxon>Prostigmata</taxon>
        <taxon>Eleutherengona</taxon>
        <taxon>Raphignathae</taxon>
        <taxon>Tetranychoidea</taxon>
        <taxon>Tetranychidae</taxon>
        <taxon>Tetranychus</taxon>
    </lineage>
</organism>
<dbReference type="EMBL" id="CAEY01000175">
    <property type="status" value="NOT_ANNOTATED_CDS"/>
    <property type="molecule type" value="Genomic_DNA"/>
</dbReference>
<reference evidence="1" key="2">
    <citation type="submission" date="2015-06" db="UniProtKB">
        <authorList>
            <consortium name="EnsemblMetazoa"/>
        </authorList>
    </citation>
    <scope>IDENTIFICATION</scope>
</reference>
<dbReference type="EnsemblMetazoa" id="tetur13g02870.1">
    <property type="protein sequence ID" value="tetur13g02870.1"/>
    <property type="gene ID" value="tetur13g02870"/>
</dbReference>
<name>T1KK94_TETUR</name>
<dbReference type="AlphaFoldDB" id="T1KK94"/>
<evidence type="ECO:0000313" key="2">
    <source>
        <dbReference type="Proteomes" id="UP000015104"/>
    </source>
</evidence>
<dbReference type="HOGENOM" id="CLU_2029638_0_0_1"/>
<protein>
    <submittedName>
        <fullName evidence="1">Uncharacterized protein</fullName>
    </submittedName>
</protein>
<reference evidence="2" key="1">
    <citation type="submission" date="2011-08" db="EMBL/GenBank/DDBJ databases">
        <authorList>
            <person name="Rombauts S."/>
        </authorList>
    </citation>
    <scope>NUCLEOTIDE SEQUENCE</scope>
    <source>
        <strain evidence="2">London</strain>
    </source>
</reference>
<evidence type="ECO:0000313" key="1">
    <source>
        <dbReference type="EnsemblMetazoa" id="tetur13g02870.1"/>
    </source>
</evidence>
<dbReference type="Proteomes" id="UP000015104">
    <property type="component" value="Unassembled WGS sequence"/>
</dbReference>
<keyword evidence="2" id="KW-1185">Reference proteome</keyword>
<sequence>MDKDFKENEKCSKLISSVDANQVNDVKQSEDEVTLDIDGKKETDQVIFEIDKLLSESDDLLTPSPYKWRRGRSLGNIESTDERFNSGSKSDYGNRSMDSLIKTDDSASFTHFLWSISKCFIF</sequence>
<proteinExistence type="predicted"/>